<organism evidence="13 14">
    <name type="scientific">Eremothecium gossypii (strain ATCC 10895 / CBS 109.51 / FGSC 9923 / NRRL Y-1056)</name>
    <name type="common">Yeast</name>
    <name type="synonym">Ashbya gossypii</name>
    <dbReference type="NCBI Taxonomy" id="284811"/>
    <lineage>
        <taxon>Eukaryota</taxon>
        <taxon>Fungi</taxon>
        <taxon>Dikarya</taxon>
        <taxon>Ascomycota</taxon>
        <taxon>Saccharomycotina</taxon>
        <taxon>Saccharomycetes</taxon>
        <taxon>Saccharomycetales</taxon>
        <taxon>Saccharomycetaceae</taxon>
        <taxon>Eremothecium</taxon>
    </lineage>
</organism>
<name>Q75B83_EREGS</name>
<evidence type="ECO:0000256" key="1">
    <source>
        <dbReference type="ARBA" id="ARBA00006720"/>
    </source>
</evidence>
<dbReference type="GO" id="GO:0005743">
    <property type="term" value="C:mitochondrial inner membrane"/>
    <property type="evidence" value="ECO:0000318"/>
    <property type="project" value="GO_Central"/>
</dbReference>
<keyword evidence="8 11" id="KW-0496">Mitochondrion</keyword>
<dbReference type="eggNOG" id="KOG3480">
    <property type="taxonomic scope" value="Eukaryota"/>
</dbReference>
<dbReference type="SUPFAM" id="SSF144122">
    <property type="entry name" value="Tim10-like"/>
    <property type="match status" value="1"/>
</dbReference>
<dbReference type="STRING" id="284811.Q75B83"/>
<keyword evidence="7 11" id="KW-0811">Translocation</keyword>
<dbReference type="OrthoDB" id="274922at2759"/>
<dbReference type="HOGENOM" id="CLU_162151_0_0_1"/>
<gene>
    <name evidence="13" type="ORF">AGOS_ADL311W</name>
</gene>
<evidence type="ECO:0000313" key="14">
    <source>
        <dbReference type="Proteomes" id="UP000000591"/>
    </source>
</evidence>
<evidence type="ECO:0000259" key="12">
    <source>
        <dbReference type="Pfam" id="PF02953"/>
    </source>
</evidence>
<dbReference type="GO" id="GO:0042719">
    <property type="term" value="C:mitochondrial intermembrane space chaperone complex"/>
    <property type="evidence" value="ECO:0007669"/>
    <property type="project" value="EnsemblFungi"/>
</dbReference>
<dbReference type="GeneID" id="4619920"/>
<evidence type="ECO:0000256" key="10">
    <source>
        <dbReference type="ARBA" id="ARBA00023157"/>
    </source>
</evidence>
<dbReference type="GO" id="GO:0045039">
    <property type="term" value="P:protein insertion into mitochondrial inner membrane"/>
    <property type="evidence" value="ECO:0000318"/>
    <property type="project" value="GO_Central"/>
</dbReference>
<keyword evidence="11" id="KW-0143">Chaperone</keyword>
<keyword evidence="2 11" id="KW-0813">Transport</keyword>
<protein>
    <recommendedName>
        <fullName evidence="11">Mitochondrial import inner membrane translocase subunit</fullName>
    </recommendedName>
</protein>
<dbReference type="Pfam" id="PF02953">
    <property type="entry name" value="zf-Tim10_DDP"/>
    <property type="match status" value="1"/>
</dbReference>
<comment type="domain">
    <text evidence="11">The twin CX3C motif contains 4 conserved Cys residues that form 2 disulfide bonds in the mitochondrial intermembrane space.</text>
</comment>
<dbReference type="InterPro" id="IPR004217">
    <property type="entry name" value="Tim10-like"/>
</dbReference>
<comment type="similarity">
    <text evidence="1 11">Belongs to the small Tim family.</text>
</comment>
<accession>Q75B83</accession>
<dbReference type="Proteomes" id="UP000000591">
    <property type="component" value="Chromosome IV"/>
</dbReference>
<evidence type="ECO:0000256" key="11">
    <source>
        <dbReference type="RuleBase" id="RU367043"/>
    </source>
</evidence>
<evidence type="ECO:0000256" key="8">
    <source>
        <dbReference type="ARBA" id="ARBA00023128"/>
    </source>
</evidence>
<keyword evidence="6 11" id="KW-0653">Protein transport</keyword>
<evidence type="ECO:0000256" key="7">
    <source>
        <dbReference type="ARBA" id="ARBA00023010"/>
    </source>
</evidence>
<dbReference type="GO" id="GO:0046872">
    <property type="term" value="F:metal ion binding"/>
    <property type="evidence" value="ECO:0007669"/>
    <property type="project" value="UniProtKB-KW"/>
</dbReference>
<evidence type="ECO:0000256" key="2">
    <source>
        <dbReference type="ARBA" id="ARBA00022448"/>
    </source>
</evidence>
<proteinExistence type="inferred from homology"/>
<dbReference type="GO" id="GO:0042721">
    <property type="term" value="C:TIM22 mitochondrial import inner membrane insertion complex"/>
    <property type="evidence" value="ECO:0007669"/>
    <property type="project" value="EnsemblFungi"/>
</dbReference>
<sequence length="102" mass="11190">MSLFVNPYGAQELNQARLDVAEVQFDAMTTTFNTLLAACREKCVPHDGYGEPDLTRAELSCADRCIAKAHAANRAIGTYVQARGLAPHRALPHYAAFAPRDR</sequence>
<comment type="function">
    <text evidence="11">Mitochondrial intermembrane chaperone that participates in the import and insertion of some multi-pass transmembrane proteins into the mitochondrial inner membrane. Also required for the transfer of beta-barrel precursors from the TOM complex to the sorting and assembly machinery (SAM complex) of the outer membrane. Acts as a chaperone-like protein that protects the hydrophobic precursors from aggregation and guide them through the mitochondrial intermembrane space.</text>
</comment>
<keyword evidence="14" id="KW-1185">Reference proteome</keyword>
<keyword evidence="4 11" id="KW-0999">Mitochondrion inner membrane</keyword>
<reference evidence="13 14" key="1">
    <citation type="journal article" date="2004" name="Science">
        <title>The Ashbya gossypii genome as a tool for mapping the ancient Saccharomyces cerevisiae genome.</title>
        <authorList>
            <person name="Dietrich F.S."/>
            <person name="Voegeli S."/>
            <person name="Brachat S."/>
            <person name="Lerch A."/>
            <person name="Gates K."/>
            <person name="Steiner S."/>
            <person name="Mohr C."/>
            <person name="Pohlmann R."/>
            <person name="Luedi P."/>
            <person name="Choi S."/>
            <person name="Wing R.A."/>
            <person name="Flavier A."/>
            <person name="Gaffney T.D."/>
            <person name="Philippsen P."/>
        </authorList>
    </citation>
    <scope>NUCLEOTIDE SEQUENCE [LARGE SCALE GENOMIC DNA]</scope>
    <source>
        <strain evidence="14">ATCC 10895 / CBS 109.51 / FGSC 9923 / NRRL Y-1056</strain>
    </source>
</reference>
<feature type="domain" description="Tim10-like" evidence="12">
    <location>
        <begin position="21"/>
        <end position="81"/>
    </location>
</feature>
<dbReference type="Gene3D" id="1.10.287.810">
    <property type="entry name" value="Mitochondrial import inner membrane translocase subunit tim13 like domains"/>
    <property type="match status" value="1"/>
</dbReference>
<dbReference type="RefSeq" id="NP_983785.2">
    <property type="nucleotide sequence ID" value="NM_209138.2"/>
</dbReference>
<evidence type="ECO:0000256" key="6">
    <source>
        <dbReference type="ARBA" id="ARBA00022927"/>
    </source>
</evidence>
<reference evidence="14" key="2">
    <citation type="journal article" date="2013" name="G3 (Bethesda)">
        <title>Genomes of Ashbya fungi isolated from insects reveal four mating-type loci, numerous translocations, lack of transposons, and distinct gene duplications.</title>
        <authorList>
            <person name="Dietrich F.S."/>
            <person name="Voegeli S."/>
            <person name="Kuo S."/>
            <person name="Philippsen P."/>
        </authorList>
    </citation>
    <scope>GENOME REANNOTATION</scope>
    <source>
        <strain evidence="14">ATCC 10895 / CBS 109.51 / FGSC 9923 / NRRL Y-1056</strain>
    </source>
</reference>
<evidence type="ECO:0000313" key="13">
    <source>
        <dbReference type="EMBL" id="AAS51609.2"/>
    </source>
</evidence>
<keyword evidence="9" id="KW-0472">Membrane</keyword>
<keyword evidence="3" id="KW-0479">Metal-binding</keyword>
<comment type="subunit">
    <text evidence="11">Heterohexamer.</text>
</comment>
<dbReference type="GO" id="GO:0005543">
    <property type="term" value="F:phospholipid binding"/>
    <property type="evidence" value="ECO:0007669"/>
    <property type="project" value="EnsemblFungi"/>
</dbReference>
<dbReference type="OMA" id="EKCIPHE"/>
<dbReference type="PANTHER" id="PTHR11038:SF18">
    <property type="entry name" value="MITOCHONDRIAL IMPORT INNER MEMBRANE TRANSLOCASE SUBUNIT TIM12"/>
    <property type="match status" value="1"/>
</dbReference>
<keyword evidence="5" id="KW-0862">Zinc</keyword>
<dbReference type="GO" id="GO:0008320">
    <property type="term" value="F:protein transmembrane transporter activity"/>
    <property type="evidence" value="ECO:0007669"/>
    <property type="project" value="EnsemblFungi"/>
</dbReference>
<dbReference type="InParanoid" id="Q75B83"/>
<dbReference type="FunCoup" id="Q75B83">
    <property type="interactions" value="40"/>
</dbReference>
<dbReference type="PANTHER" id="PTHR11038">
    <property type="entry name" value="MITOCHONDRIAL IMPORT INNER MEMBRANE TRANSLOCASE SUBUNIT TIM10"/>
    <property type="match status" value="1"/>
</dbReference>
<evidence type="ECO:0000256" key="3">
    <source>
        <dbReference type="ARBA" id="ARBA00022723"/>
    </source>
</evidence>
<dbReference type="InterPro" id="IPR035427">
    <property type="entry name" value="Tim10-like_dom_sf"/>
</dbReference>
<dbReference type="KEGG" id="ago:AGOS_ADL311W"/>
<evidence type="ECO:0000256" key="9">
    <source>
        <dbReference type="ARBA" id="ARBA00023136"/>
    </source>
</evidence>
<comment type="subcellular location">
    <subcellularLocation>
        <location evidence="11">Mitochondrion inner membrane</location>
        <topology evidence="11">Peripheral membrane protein</topology>
        <orientation evidence="11">Intermembrane side</orientation>
    </subcellularLocation>
</comment>
<dbReference type="EMBL" id="AE016817">
    <property type="protein sequence ID" value="AAS51609.2"/>
    <property type="molecule type" value="Genomic_DNA"/>
</dbReference>
<dbReference type="AlphaFoldDB" id="Q75B83"/>
<evidence type="ECO:0000256" key="4">
    <source>
        <dbReference type="ARBA" id="ARBA00022792"/>
    </source>
</evidence>
<evidence type="ECO:0000256" key="5">
    <source>
        <dbReference type="ARBA" id="ARBA00022833"/>
    </source>
</evidence>
<keyword evidence="10 11" id="KW-1015">Disulfide bond</keyword>